<keyword evidence="3" id="KW-1185">Reference proteome</keyword>
<dbReference type="Pfam" id="PF13460">
    <property type="entry name" value="NAD_binding_10"/>
    <property type="match status" value="1"/>
</dbReference>
<dbReference type="RefSeq" id="WP_034647055.1">
    <property type="nucleotide sequence ID" value="NZ_ARZX01000031.1"/>
</dbReference>
<dbReference type="PANTHER" id="PTHR48079:SF6">
    <property type="entry name" value="NAD(P)-BINDING DOMAIN-CONTAINING PROTEIN-RELATED"/>
    <property type="match status" value="1"/>
</dbReference>
<evidence type="ECO:0000259" key="1">
    <source>
        <dbReference type="Pfam" id="PF13460"/>
    </source>
</evidence>
<dbReference type="InterPro" id="IPR036291">
    <property type="entry name" value="NAD(P)-bd_dom_sf"/>
</dbReference>
<evidence type="ECO:0000313" key="2">
    <source>
        <dbReference type="EMBL" id="EWH10806.1"/>
    </source>
</evidence>
<dbReference type="Proteomes" id="UP000019275">
    <property type="component" value="Unassembled WGS sequence"/>
</dbReference>
<dbReference type="EMBL" id="ARZX01000031">
    <property type="protein sequence ID" value="EWH10806.1"/>
    <property type="molecule type" value="Genomic_DNA"/>
</dbReference>
<accession>A0ABN0RJU7</accession>
<dbReference type="InterPro" id="IPR016040">
    <property type="entry name" value="NAD(P)-bd_dom"/>
</dbReference>
<evidence type="ECO:0000313" key="3">
    <source>
        <dbReference type="Proteomes" id="UP000019275"/>
    </source>
</evidence>
<sequence length="267" mass="29786">MKNKIAVFGCGWLGLPLATTLQKQGYKINGSTTTKDKLTLLEQQSINSFLVDLNDNDFTTQLDAFLSNVDVLIINIPPRMKTGDASSYLTKMKLVHKHSKLANVKKVIFVSSTSVYGDLNGEITEKTTPKPLTSAAKQLVAIEQLFLNDTGLKTAIIRFGGLIGNGRHPIFHLAKKDEVNNGNYPINLIDITDCISIIGLIIEKNYWNEIFNAVYPYYPSKEEYYTQIANTKGLKPPVFIHNKSNSGKKVISYNLISVKFYNFVTSV</sequence>
<comment type="caution">
    <text evidence="2">The sequence shown here is derived from an EMBL/GenBank/DDBJ whole genome shotgun (WGS) entry which is preliminary data.</text>
</comment>
<feature type="domain" description="NAD(P)-binding" evidence="1">
    <location>
        <begin position="11"/>
        <end position="182"/>
    </location>
</feature>
<proteinExistence type="predicted"/>
<dbReference type="Gene3D" id="3.40.50.720">
    <property type="entry name" value="NAD(P)-binding Rossmann-like Domain"/>
    <property type="match status" value="1"/>
</dbReference>
<reference evidence="2 3" key="1">
    <citation type="journal article" date="2014" name="Genome Announc.">
        <title>Draft Genome Sequence of the Carrageenan-Degrading Bacterium Cellulophaga sp. Strain KL-A, Isolated from Decaying Marine Algae.</title>
        <authorList>
            <person name="Shan D."/>
            <person name="Ying J."/>
            <person name="Li X."/>
            <person name="Gao Z."/>
            <person name="Wei G."/>
            <person name="Shao Z."/>
        </authorList>
    </citation>
    <scope>NUCLEOTIDE SEQUENCE [LARGE SCALE GENOMIC DNA]</scope>
    <source>
        <strain evidence="2 3">KL-A</strain>
    </source>
</reference>
<protein>
    <submittedName>
        <fullName evidence="2">NAD-dependent epimerase/dehydratase</fullName>
    </submittedName>
</protein>
<dbReference type="SUPFAM" id="SSF51735">
    <property type="entry name" value="NAD(P)-binding Rossmann-fold domains"/>
    <property type="match status" value="1"/>
</dbReference>
<gene>
    <name evidence="2" type="ORF">KLA_16317</name>
</gene>
<dbReference type="PANTHER" id="PTHR48079">
    <property type="entry name" value="PROTEIN YEEZ"/>
    <property type="match status" value="1"/>
</dbReference>
<organism evidence="2 3">
    <name type="scientific">Cellulophaga geojensis KL-A</name>
    <dbReference type="NCBI Taxonomy" id="1328323"/>
    <lineage>
        <taxon>Bacteria</taxon>
        <taxon>Pseudomonadati</taxon>
        <taxon>Bacteroidota</taxon>
        <taxon>Flavobacteriia</taxon>
        <taxon>Flavobacteriales</taxon>
        <taxon>Flavobacteriaceae</taxon>
        <taxon>Cellulophaga</taxon>
    </lineage>
</organism>
<dbReference type="InterPro" id="IPR051783">
    <property type="entry name" value="NAD(P)-dependent_oxidoreduct"/>
</dbReference>
<name>A0ABN0RJU7_9FLAO</name>